<evidence type="ECO:0000256" key="9">
    <source>
        <dbReference type="ARBA" id="ARBA00023065"/>
    </source>
</evidence>
<dbReference type="AlphaFoldDB" id="A0A239MJV5"/>
<evidence type="ECO:0000313" key="20">
    <source>
        <dbReference type="EMBL" id="SNT43287.1"/>
    </source>
</evidence>
<dbReference type="Pfam" id="PF02563">
    <property type="entry name" value="Poly_export"/>
    <property type="match status" value="1"/>
</dbReference>
<keyword evidence="7" id="KW-0732">Signal</keyword>
<keyword evidence="21" id="KW-1185">Reference proteome</keyword>
<evidence type="ECO:0000256" key="2">
    <source>
        <dbReference type="ARBA" id="ARBA00009450"/>
    </source>
</evidence>
<evidence type="ECO:0000256" key="13">
    <source>
        <dbReference type="ARBA" id="ARBA00023237"/>
    </source>
</evidence>
<dbReference type="Pfam" id="PF10531">
    <property type="entry name" value="SLBB"/>
    <property type="match status" value="1"/>
</dbReference>
<dbReference type="EMBL" id="FZOU01000015">
    <property type="protein sequence ID" value="SNT43287.1"/>
    <property type="molecule type" value="Genomic_DNA"/>
</dbReference>
<evidence type="ECO:0000256" key="3">
    <source>
        <dbReference type="ARBA" id="ARBA00022448"/>
    </source>
</evidence>
<keyword evidence="8" id="KW-0625">Polysaccharide transport</keyword>
<evidence type="ECO:0000256" key="4">
    <source>
        <dbReference type="ARBA" id="ARBA00022452"/>
    </source>
</evidence>
<evidence type="ECO:0000259" key="18">
    <source>
        <dbReference type="Pfam" id="PF10531"/>
    </source>
</evidence>
<dbReference type="GO" id="GO:0009279">
    <property type="term" value="C:cell outer membrane"/>
    <property type="evidence" value="ECO:0007669"/>
    <property type="project" value="UniProtKB-SubCell"/>
</dbReference>
<dbReference type="GO" id="GO:0015159">
    <property type="term" value="F:polysaccharide transmembrane transporter activity"/>
    <property type="evidence" value="ECO:0007669"/>
    <property type="project" value="InterPro"/>
</dbReference>
<feature type="transmembrane region" description="Helical" evidence="16">
    <location>
        <begin position="31"/>
        <end position="53"/>
    </location>
</feature>
<keyword evidence="9" id="KW-0406">Ion transport</keyword>
<accession>A0A239MJV5</accession>
<sequence>MVTMLTISKWIDQPVQRVRFQGVRAVAKKSLLYSVCLPSIFFLAAFWCTLASAQTNTSVGANLDQQTTSPSRGSSASASSSTGPIALPENFGQLRIGEAFLLNFEVDGVPELSQQLTVEGGNIVVPLLGPVQVEGDSLRTAEGKIAKLLVDGKLLNNPLVHLRILQFSKPYVTVAGEVQSPGRVLLLSPRSVVDVLALVGGETTAAGGTVDIRRIGAAPDTEIEQVPYTNGRDSAVARNTLVYPGDEVYVRRSGVVYVLGEVQKPGGYLMVHSGTLSVAEAVSLAQGTTAIASLGEAVVIRRNDNKLERITVSLKKQERGEDEAVQLKDGDMLYVATNKIKSAFVTTQGIIGAALASAIIASSQR</sequence>
<evidence type="ECO:0000259" key="17">
    <source>
        <dbReference type="Pfam" id="PF02563"/>
    </source>
</evidence>
<keyword evidence="13" id="KW-0998">Cell outer membrane</keyword>
<evidence type="ECO:0000256" key="16">
    <source>
        <dbReference type="SAM" id="Phobius"/>
    </source>
</evidence>
<reference evidence="20 21" key="1">
    <citation type="submission" date="2017-06" db="EMBL/GenBank/DDBJ databases">
        <authorList>
            <person name="Kim H.J."/>
            <person name="Triplett B.A."/>
        </authorList>
    </citation>
    <scope>NUCLEOTIDE SEQUENCE [LARGE SCALE GENOMIC DNA]</scope>
    <source>
        <strain evidence="20 21">DSM 18704</strain>
    </source>
</reference>
<dbReference type="InterPro" id="IPR049712">
    <property type="entry name" value="Poly_export"/>
</dbReference>
<dbReference type="Proteomes" id="UP000198356">
    <property type="component" value="Unassembled WGS sequence"/>
</dbReference>
<gene>
    <name evidence="20" type="ORF">SAMN05421770_11528</name>
</gene>
<proteinExistence type="inferred from homology"/>
<evidence type="ECO:0000256" key="11">
    <source>
        <dbReference type="ARBA" id="ARBA00023136"/>
    </source>
</evidence>
<evidence type="ECO:0000313" key="21">
    <source>
        <dbReference type="Proteomes" id="UP000198356"/>
    </source>
</evidence>
<evidence type="ECO:0000256" key="5">
    <source>
        <dbReference type="ARBA" id="ARBA00022597"/>
    </source>
</evidence>
<keyword evidence="12" id="KW-0564">Palmitate</keyword>
<keyword evidence="3" id="KW-0813">Transport</keyword>
<evidence type="ECO:0000256" key="10">
    <source>
        <dbReference type="ARBA" id="ARBA00023114"/>
    </source>
</evidence>
<protein>
    <submittedName>
        <fullName evidence="20">Polysaccharide export outer membrane protein</fullName>
    </submittedName>
</protein>
<dbReference type="PANTHER" id="PTHR33619:SF3">
    <property type="entry name" value="POLYSACCHARIDE EXPORT PROTEIN GFCE-RELATED"/>
    <property type="match status" value="1"/>
</dbReference>
<feature type="domain" description="Polysaccharide export protein N-terminal" evidence="17">
    <location>
        <begin position="95"/>
        <end position="164"/>
    </location>
</feature>
<keyword evidence="10" id="KW-0626">Porin</keyword>
<evidence type="ECO:0000256" key="1">
    <source>
        <dbReference type="ARBA" id="ARBA00004571"/>
    </source>
</evidence>
<keyword evidence="6 16" id="KW-0812">Transmembrane</keyword>
<keyword evidence="4" id="KW-1134">Transmembrane beta strand</keyword>
<comment type="similarity">
    <text evidence="2">Belongs to the BexD/CtrA/VexA family.</text>
</comment>
<name>A0A239MJV5_9BACT</name>
<dbReference type="GO" id="GO:0046930">
    <property type="term" value="C:pore complex"/>
    <property type="evidence" value="ECO:0007669"/>
    <property type="project" value="UniProtKB-KW"/>
</dbReference>
<dbReference type="InterPro" id="IPR019554">
    <property type="entry name" value="Soluble_ligand-bd"/>
</dbReference>
<dbReference type="Gene3D" id="3.30.1950.10">
    <property type="entry name" value="wza like domain"/>
    <property type="match status" value="1"/>
</dbReference>
<keyword evidence="11 16" id="KW-0472">Membrane</keyword>
<feature type="region of interest" description="Disordered" evidence="15">
    <location>
        <begin position="62"/>
        <end position="84"/>
    </location>
</feature>
<evidence type="ECO:0000256" key="6">
    <source>
        <dbReference type="ARBA" id="ARBA00022692"/>
    </source>
</evidence>
<evidence type="ECO:0000256" key="7">
    <source>
        <dbReference type="ARBA" id="ARBA00022729"/>
    </source>
</evidence>
<feature type="domain" description="SLBB" evidence="19">
    <location>
        <begin position="256"/>
        <end position="335"/>
    </location>
</feature>
<organism evidence="20 21">
    <name type="scientific">Granulicella rosea</name>
    <dbReference type="NCBI Taxonomy" id="474952"/>
    <lineage>
        <taxon>Bacteria</taxon>
        <taxon>Pseudomonadati</taxon>
        <taxon>Acidobacteriota</taxon>
        <taxon>Terriglobia</taxon>
        <taxon>Terriglobales</taxon>
        <taxon>Acidobacteriaceae</taxon>
        <taxon>Granulicella</taxon>
    </lineage>
</organism>
<keyword evidence="14" id="KW-0449">Lipoprotein</keyword>
<dbReference type="PANTHER" id="PTHR33619">
    <property type="entry name" value="POLYSACCHARIDE EXPORT PROTEIN GFCE-RELATED"/>
    <property type="match status" value="1"/>
</dbReference>
<dbReference type="GO" id="GO:0006811">
    <property type="term" value="P:monoatomic ion transport"/>
    <property type="evidence" value="ECO:0007669"/>
    <property type="project" value="UniProtKB-KW"/>
</dbReference>
<feature type="domain" description="Soluble ligand binding" evidence="18">
    <location>
        <begin position="171"/>
        <end position="215"/>
    </location>
</feature>
<evidence type="ECO:0000259" key="19">
    <source>
        <dbReference type="Pfam" id="PF22461"/>
    </source>
</evidence>
<dbReference type="Gene3D" id="3.10.560.10">
    <property type="entry name" value="Outer membrane lipoprotein wza domain like"/>
    <property type="match status" value="1"/>
</dbReference>
<dbReference type="InterPro" id="IPR054765">
    <property type="entry name" value="SLBB_dom"/>
</dbReference>
<evidence type="ECO:0000256" key="15">
    <source>
        <dbReference type="SAM" id="MobiDB-lite"/>
    </source>
</evidence>
<comment type="subcellular location">
    <subcellularLocation>
        <location evidence="1">Cell outer membrane</location>
        <topology evidence="1">Multi-pass membrane protein</topology>
    </subcellularLocation>
</comment>
<keyword evidence="16" id="KW-1133">Transmembrane helix</keyword>
<dbReference type="Pfam" id="PF22461">
    <property type="entry name" value="SLBB_2"/>
    <property type="match status" value="1"/>
</dbReference>
<evidence type="ECO:0000256" key="12">
    <source>
        <dbReference type="ARBA" id="ARBA00023139"/>
    </source>
</evidence>
<evidence type="ECO:0000256" key="8">
    <source>
        <dbReference type="ARBA" id="ARBA00023047"/>
    </source>
</evidence>
<feature type="compositionally biased region" description="Low complexity" evidence="15">
    <location>
        <begin position="68"/>
        <end position="84"/>
    </location>
</feature>
<evidence type="ECO:0000256" key="14">
    <source>
        <dbReference type="ARBA" id="ARBA00023288"/>
    </source>
</evidence>
<keyword evidence="5" id="KW-0762">Sugar transport</keyword>
<dbReference type="InterPro" id="IPR003715">
    <property type="entry name" value="Poly_export_N"/>
</dbReference>
<dbReference type="GO" id="GO:0015288">
    <property type="term" value="F:porin activity"/>
    <property type="evidence" value="ECO:0007669"/>
    <property type="project" value="UniProtKB-KW"/>
</dbReference>